<feature type="domain" description="C1q" evidence="6">
    <location>
        <begin position="136"/>
        <end position="268"/>
    </location>
</feature>
<name>A0A8W8J318_MAGGI</name>
<dbReference type="InterPro" id="IPR050822">
    <property type="entry name" value="Cerebellin_Synaptic_Org"/>
</dbReference>
<comment type="subcellular location">
    <subcellularLocation>
        <location evidence="1">Secreted</location>
    </subcellularLocation>
</comment>
<evidence type="ECO:0000256" key="3">
    <source>
        <dbReference type="ARBA" id="ARBA00022729"/>
    </source>
</evidence>
<dbReference type="Proteomes" id="UP000005408">
    <property type="component" value="Unassembled WGS sequence"/>
</dbReference>
<evidence type="ECO:0000256" key="5">
    <source>
        <dbReference type="SAM" id="SignalP"/>
    </source>
</evidence>
<dbReference type="InterPro" id="IPR001073">
    <property type="entry name" value="C1q_dom"/>
</dbReference>
<evidence type="ECO:0000256" key="4">
    <source>
        <dbReference type="SAM" id="Coils"/>
    </source>
</evidence>
<dbReference type="SMART" id="SM00110">
    <property type="entry name" value="C1Q"/>
    <property type="match status" value="1"/>
</dbReference>
<feature type="signal peptide" evidence="5">
    <location>
        <begin position="1"/>
        <end position="21"/>
    </location>
</feature>
<sequence length="268" mass="29770">MRRRYFIALVEILGFFHIACSGSGNNSENTSSSSSSNTTILNNMLAREILQRQALENRVATLERQITVLISDAMNGQRACSALQRDVQGISLKQNNMASSLQTITQRVDSENVNMRESLRNLSNISSKLLSKDSQLSETPIAFLARISERSPGPTQIEKTLEFDSAEFNYGHAYDASSGTFQAPMAGLYNFQTTVYILSGTFEGYISKNGVPEVYLSVRGIPYQVSDSVSITLSLSHGDRIWLVRTDQWRSNVAPRKSLFSGYLIRAT</sequence>
<dbReference type="Gene3D" id="2.60.120.40">
    <property type="match status" value="1"/>
</dbReference>
<feature type="chain" id="PRO_5036495902" description="C1q domain-containing protein" evidence="5">
    <location>
        <begin position="22"/>
        <end position="268"/>
    </location>
</feature>
<dbReference type="PROSITE" id="PS50871">
    <property type="entry name" value="C1Q"/>
    <property type="match status" value="1"/>
</dbReference>
<evidence type="ECO:0000313" key="8">
    <source>
        <dbReference type="Proteomes" id="UP000005408"/>
    </source>
</evidence>
<evidence type="ECO:0000256" key="1">
    <source>
        <dbReference type="ARBA" id="ARBA00004613"/>
    </source>
</evidence>
<dbReference type="GO" id="GO:0005576">
    <property type="term" value="C:extracellular region"/>
    <property type="evidence" value="ECO:0007669"/>
    <property type="project" value="UniProtKB-SubCell"/>
</dbReference>
<dbReference type="AlphaFoldDB" id="A0A8W8J318"/>
<evidence type="ECO:0000259" key="6">
    <source>
        <dbReference type="PROSITE" id="PS50871"/>
    </source>
</evidence>
<evidence type="ECO:0000313" key="7">
    <source>
        <dbReference type="EnsemblMetazoa" id="G17012.1:cds"/>
    </source>
</evidence>
<keyword evidence="2" id="KW-0964">Secreted</keyword>
<dbReference type="EnsemblMetazoa" id="G17012.1">
    <property type="protein sequence ID" value="G17012.1:cds"/>
    <property type="gene ID" value="G17012"/>
</dbReference>
<organism evidence="7 8">
    <name type="scientific">Magallana gigas</name>
    <name type="common">Pacific oyster</name>
    <name type="synonym">Crassostrea gigas</name>
    <dbReference type="NCBI Taxonomy" id="29159"/>
    <lineage>
        <taxon>Eukaryota</taxon>
        <taxon>Metazoa</taxon>
        <taxon>Spiralia</taxon>
        <taxon>Lophotrochozoa</taxon>
        <taxon>Mollusca</taxon>
        <taxon>Bivalvia</taxon>
        <taxon>Autobranchia</taxon>
        <taxon>Pteriomorphia</taxon>
        <taxon>Ostreida</taxon>
        <taxon>Ostreoidea</taxon>
        <taxon>Ostreidae</taxon>
        <taxon>Magallana</taxon>
    </lineage>
</organism>
<proteinExistence type="predicted"/>
<feature type="coiled-coil region" evidence="4">
    <location>
        <begin position="45"/>
        <end position="72"/>
    </location>
</feature>
<protein>
    <recommendedName>
        <fullName evidence="6">C1q domain-containing protein</fullName>
    </recommendedName>
</protein>
<dbReference type="Pfam" id="PF00386">
    <property type="entry name" value="C1q"/>
    <property type="match status" value="1"/>
</dbReference>
<keyword evidence="4" id="KW-0175">Coiled coil</keyword>
<dbReference type="OrthoDB" id="10414945at2759"/>
<reference evidence="7" key="1">
    <citation type="submission" date="2022-08" db="UniProtKB">
        <authorList>
            <consortium name="EnsemblMetazoa"/>
        </authorList>
    </citation>
    <scope>IDENTIFICATION</scope>
    <source>
        <strain evidence="7">05x7-T-G4-1.051#20</strain>
    </source>
</reference>
<keyword evidence="3 5" id="KW-0732">Signal</keyword>
<dbReference type="PANTHER" id="PTHR22923">
    <property type="entry name" value="CEREBELLIN-RELATED"/>
    <property type="match status" value="1"/>
</dbReference>
<dbReference type="PRINTS" id="PR00007">
    <property type="entry name" value="COMPLEMNTC1Q"/>
</dbReference>
<keyword evidence="8" id="KW-1185">Reference proteome</keyword>
<dbReference type="InterPro" id="IPR008983">
    <property type="entry name" value="Tumour_necrosis_fac-like_dom"/>
</dbReference>
<accession>A0A8W8J318</accession>
<dbReference type="SUPFAM" id="SSF49842">
    <property type="entry name" value="TNF-like"/>
    <property type="match status" value="1"/>
</dbReference>
<dbReference type="PANTHER" id="PTHR22923:SF116">
    <property type="entry name" value="C1Q DOMAIN-CONTAINING PROTEIN"/>
    <property type="match status" value="1"/>
</dbReference>
<evidence type="ECO:0000256" key="2">
    <source>
        <dbReference type="ARBA" id="ARBA00022525"/>
    </source>
</evidence>